<dbReference type="InterPro" id="IPR011990">
    <property type="entry name" value="TPR-like_helical_dom_sf"/>
</dbReference>
<comment type="caution">
    <text evidence="1">The sequence shown here is derived from an EMBL/GenBank/DDBJ whole genome shotgun (WGS) entry which is preliminary data.</text>
</comment>
<accession>A0AAN6P3Z8</accession>
<dbReference type="Gene3D" id="1.25.40.10">
    <property type="entry name" value="Tetratricopeptide repeat domain"/>
    <property type="match status" value="1"/>
</dbReference>
<name>A0AAN6P3Z8_9PEZI</name>
<proteinExistence type="predicted"/>
<feature type="non-terminal residue" evidence="1">
    <location>
        <position position="1"/>
    </location>
</feature>
<dbReference type="SUPFAM" id="SSF48452">
    <property type="entry name" value="TPR-like"/>
    <property type="match status" value="1"/>
</dbReference>
<reference evidence="2" key="1">
    <citation type="journal article" date="2023" name="Mol. Phylogenet. Evol.">
        <title>Genome-scale phylogeny and comparative genomics of the fungal order Sordariales.</title>
        <authorList>
            <person name="Hensen N."/>
            <person name="Bonometti L."/>
            <person name="Westerberg I."/>
            <person name="Brannstrom I.O."/>
            <person name="Guillou S."/>
            <person name="Cros-Aarteil S."/>
            <person name="Calhoun S."/>
            <person name="Haridas S."/>
            <person name="Kuo A."/>
            <person name="Mondo S."/>
            <person name="Pangilinan J."/>
            <person name="Riley R."/>
            <person name="LaButti K."/>
            <person name="Andreopoulos B."/>
            <person name="Lipzen A."/>
            <person name="Chen C."/>
            <person name="Yan M."/>
            <person name="Daum C."/>
            <person name="Ng V."/>
            <person name="Clum A."/>
            <person name="Steindorff A."/>
            <person name="Ohm R.A."/>
            <person name="Martin F."/>
            <person name="Silar P."/>
            <person name="Natvig D.O."/>
            <person name="Lalanne C."/>
            <person name="Gautier V."/>
            <person name="Ament-Velasquez S.L."/>
            <person name="Kruys A."/>
            <person name="Hutchinson M.I."/>
            <person name="Powell A.J."/>
            <person name="Barry K."/>
            <person name="Miller A.N."/>
            <person name="Grigoriev I.V."/>
            <person name="Debuchy R."/>
            <person name="Gladieux P."/>
            <person name="Hiltunen Thoren M."/>
            <person name="Johannesson H."/>
        </authorList>
    </citation>
    <scope>NUCLEOTIDE SEQUENCE [LARGE SCALE GENOMIC DNA]</scope>
    <source>
        <strain evidence="2">CBS 284.82</strain>
    </source>
</reference>
<organism evidence="1 2">
    <name type="scientific">Parachaetomium inaequale</name>
    <dbReference type="NCBI Taxonomy" id="2588326"/>
    <lineage>
        <taxon>Eukaryota</taxon>
        <taxon>Fungi</taxon>
        <taxon>Dikarya</taxon>
        <taxon>Ascomycota</taxon>
        <taxon>Pezizomycotina</taxon>
        <taxon>Sordariomycetes</taxon>
        <taxon>Sordariomycetidae</taxon>
        <taxon>Sordariales</taxon>
        <taxon>Chaetomiaceae</taxon>
        <taxon>Parachaetomium</taxon>
    </lineage>
</organism>
<dbReference type="EMBL" id="MU854903">
    <property type="protein sequence ID" value="KAK4031284.1"/>
    <property type="molecule type" value="Genomic_DNA"/>
</dbReference>
<keyword evidence="2" id="KW-1185">Reference proteome</keyword>
<dbReference type="Proteomes" id="UP001303115">
    <property type="component" value="Unassembled WGS sequence"/>
</dbReference>
<protein>
    <submittedName>
        <fullName evidence="1">Uncharacterized protein</fullName>
    </submittedName>
</protein>
<evidence type="ECO:0000313" key="2">
    <source>
        <dbReference type="Proteomes" id="UP001303115"/>
    </source>
</evidence>
<gene>
    <name evidence="1" type="ORF">C8A01DRAFT_21478</name>
</gene>
<sequence>DHIYCMGRIMRGEGRFEEARECFELCLKAPGMGEARRLLILSVTANLYWELDYRYSVETTEAPLWSLLLRARRWLTREMHTLQSHWRATKGHRRILLSLAKVEIRLGCDGEARHYVDQALSMYGCITAPDIVDRLGHVRALIAAARVSGLEDAARFWADALRWNRYYNTSVEEVFTCSVVHMYVCLVQFKLRDTSGSSQHLGRARQVFATKEQQFLIPGVGTYLSEPVVVNRRKTRH</sequence>
<dbReference type="AlphaFoldDB" id="A0AAN6P3Z8"/>
<evidence type="ECO:0000313" key="1">
    <source>
        <dbReference type="EMBL" id="KAK4031284.1"/>
    </source>
</evidence>